<sequence length="283" mass="30356">MRTAFSVSRESTTSADGTVIGYRRLGSGPPVLVLHGSMQAAQHMMRLAYALADDFTVDVVDRRGRGDSGPHGNAYQLAREIEDVAAVAEATGATRIFGLSSGGLVTLYAARSLPQLDRVAVYEPPLSVNGSAPTAWLDRFDREIAAAEPAKAMITALKSLGVDPLFTRLPRPMLDLVMPLAVRMQRDVPDGDVPIMTLIPTMHYDISLINETADTVHELAQLDARVLLLGGTRSPQYLATALDALAATIPGAEQRMLPGLGHSGPDEDGKPEVVAEVLRTFFR</sequence>
<reference evidence="3" key="1">
    <citation type="journal article" date="2019" name="Int. J. Syst. Evol. Microbiol.">
        <title>The Global Catalogue of Microorganisms (GCM) 10K type strain sequencing project: providing services to taxonomists for standard genome sequencing and annotation.</title>
        <authorList>
            <consortium name="The Broad Institute Genomics Platform"/>
            <consortium name="The Broad Institute Genome Sequencing Center for Infectious Disease"/>
            <person name="Wu L."/>
            <person name="Ma J."/>
        </authorList>
    </citation>
    <scope>NUCLEOTIDE SEQUENCE [LARGE SCALE GENOMIC DNA]</scope>
    <source>
        <strain evidence="3">CGMCC 4.7289</strain>
    </source>
</reference>
<dbReference type="PANTHER" id="PTHR43433:SF5">
    <property type="entry name" value="AB HYDROLASE-1 DOMAIN-CONTAINING PROTEIN"/>
    <property type="match status" value="1"/>
</dbReference>
<gene>
    <name evidence="2" type="ORF">ACFOZ4_15330</name>
</gene>
<dbReference type="PANTHER" id="PTHR43433">
    <property type="entry name" value="HYDROLASE, ALPHA/BETA FOLD FAMILY PROTEIN"/>
    <property type="match status" value="1"/>
</dbReference>
<dbReference type="RefSeq" id="WP_253749720.1">
    <property type="nucleotide sequence ID" value="NZ_JAMZDZ010000001.1"/>
</dbReference>
<dbReference type="Proteomes" id="UP001595816">
    <property type="component" value="Unassembled WGS sequence"/>
</dbReference>
<protein>
    <submittedName>
        <fullName evidence="2">Alpha/beta fold hydrolase</fullName>
    </submittedName>
</protein>
<dbReference type="InterPro" id="IPR050471">
    <property type="entry name" value="AB_hydrolase"/>
</dbReference>
<accession>A0ABV8LLY5</accession>
<dbReference type="Pfam" id="PF12697">
    <property type="entry name" value="Abhydrolase_6"/>
    <property type="match status" value="1"/>
</dbReference>
<keyword evidence="3" id="KW-1185">Reference proteome</keyword>
<dbReference type="EMBL" id="JBHSAY010000008">
    <property type="protein sequence ID" value="MFC4131981.1"/>
    <property type="molecule type" value="Genomic_DNA"/>
</dbReference>
<feature type="domain" description="AB hydrolase-1" evidence="1">
    <location>
        <begin position="31"/>
        <end position="276"/>
    </location>
</feature>
<evidence type="ECO:0000313" key="3">
    <source>
        <dbReference type="Proteomes" id="UP001595816"/>
    </source>
</evidence>
<dbReference type="GO" id="GO:0016787">
    <property type="term" value="F:hydrolase activity"/>
    <property type="evidence" value="ECO:0007669"/>
    <property type="project" value="UniProtKB-KW"/>
</dbReference>
<evidence type="ECO:0000313" key="2">
    <source>
        <dbReference type="EMBL" id="MFC4131981.1"/>
    </source>
</evidence>
<keyword evidence="2" id="KW-0378">Hydrolase</keyword>
<proteinExistence type="predicted"/>
<dbReference type="InterPro" id="IPR000073">
    <property type="entry name" value="AB_hydrolase_1"/>
</dbReference>
<dbReference type="Gene3D" id="3.40.50.1820">
    <property type="entry name" value="alpha/beta hydrolase"/>
    <property type="match status" value="1"/>
</dbReference>
<name>A0ABV8LLY5_9ACTN</name>
<dbReference type="InterPro" id="IPR029058">
    <property type="entry name" value="AB_hydrolase_fold"/>
</dbReference>
<dbReference type="SUPFAM" id="SSF53474">
    <property type="entry name" value="alpha/beta-Hydrolases"/>
    <property type="match status" value="1"/>
</dbReference>
<evidence type="ECO:0000259" key="1">
    <source>
        <dbReference type="Pfam" id="PF12697"/>
    </source>
</evidence>
<comment type="caution">
    <text evidence="2">The sequence shown here is derived from an EMBL/GenBank/DDBJ whole genome shotgun (WGS) entry which is preliminary data.</text>
</comment>
<organism evidence="2 3">
    <name type="scientific">Hamadaea flava</name>
    <dbReference type="NCBI Taxonomy" id="1742688"/>
    <lineage>
        <taxon>Bacteria</taxon>
        <taxon>Bacillati</taxon>
        <taxon>Actinomycetota</taxon>
        <taxon>Actinomycetes</taxon>
        <taxon>Micromonosporales</taxon>
        <taxon>Micromonosporaceae</taxon>
        <taxon>Hamadaea</taxon>
    </lineage>
</organism>